<dbReference type="PIRSF" id="PIRSF005215">
    <property type="entry name" value="TehB"/>
    <property type="match status" value="1"/>
</dbReference>
<feature type="domain" description="TehB/YeaR-like" evidence="2">
    <location>
        <begin position="8"/>
        <end position="87"/>
    </location>
</feature>
<dbReference type="SUPFAM" id="SSF51197">
    <property type="entry name" value="Clavaminate synthase-like"/>
    <property type="match status" value="1"/>
</dbReference>
<dbReference type="OrthoDB" id="9804312at2"/>
<keyword evidence="3" id="KW-0489">Methyltransferase</keyword>
<dbReference type="GO" id="GO:0005737">
    <property type="term" value="C:cytoplasm"/>
    <property type="evidence" value="ECO:0007669"/>
    <property type="project" value="InterPro"/>
</dbReference>
<dbReference type="NCBIfam" id="NF008992">
    <property type="entry name" value="PRK12335.1"/>
    <property type="match status" value="1"/>
</dbReference>
<keyword evidence="4" id="KW-1185">Reference proteome</keyword>
<sequence length="285" mass="32597">MSNLLTYKTMPVWTAQTLPQMFQEKHNTKENTYGHLSVLQGTLRFYHLDEEGNILSTKDLEAGQDYLIEPQAWHKVEAVTSDLECQLEFQCKPEFYPAKKYNLNPAHSEVVKALEYVKLGKVLDLGCGHGRNSIYLAKLGFSVEGVDRNLEGVNFLDSLRDKDGLDVKARQYDINTASLTDDYDFILSTVVLMFCEREAIPAIIANMQEHTKPGGYNLIVAAMNTYEYPCPMPFPFTFAPNELKDYYQGWEFIEYNENPGHLHKTDVFGNRIKLQFATMLARKPA</sequence>
<dbReference type="NCBIfam" id="NF008405">
    <property type="entry name" value="PRK11207.1"/>
    <property type="match status" value="1"/>
</dbReference>
<dbReference type="InterPro" id="IPR014431">
    <property type="entry name" value="Tellurite-R_TehB-2"/>
</dbReference>
<reference evidence="3 4" key="1">
    <citation type="submission" date="2017-08" db="EMBL/GenBank/DDBJ databases">
        <title>Reclassification of Bisgaard taxon 37 and 44.</title>
        <authorList>
            <person name="Christensen H."/>
        </authorList>
    </citation>
    <scope>NUCLEOTIDE SEQUENCE [LARGE SCALE GENOMIC DNA]</scope>
    <source>
        <strain evidence="3 4">B96_3</strain>
    </source>
</reference>
<dbReference type="AlphaFoldDB" id="A0A3A1Y7B0"/>
<dbReference type="Proteomes" id="UP000265691">
    <property type="component" value="Unassembled WGS sequence"/>
</dbReference>
<dbReference type="InterPro" id="IPR004537">
    <property type="entry name" value="Tellurite-R_MeTrfase_TehB"/>
</dbReference>
<accession>A0A3A1Y7B0</accession>
<keyword evidence="3" id="KW-0808">Transferase</keyword>
<dbReference type="InterPro" id="IPR014710">
    <property type="entry name" value="RmlC-like_jellyroll"/>
</dbReference>
<dbReference type="GO" id="GO:0046690">
    <property type="term" value="P:response to tellurium ion"/>
    <property type="evidence" value="ECO:0007669"/>
    <property type="project" value="InterPro"/>
</dbReference>
<dbReference type="SUPFAM" id="SSF53335">
    <property type="entry name" value="S-adenosyl-L-methionine-dependent methyltransferases"/>
    <property type="match status" value="1"/>
</dbReference>
<organism evidence="3 4">
    <name type="scientific">Psittacicella hinzii</name>
    <dbReference type="NCBI Taxonomy" id="2028575"/>
    <lineage>
        <taxon>Bacteria</taxon>
        <taxon>Pseudomonadati</taxon>
        <taxon>Pseudomonadota</taxon>
        <taxon>Gammaproteobacteria</taxon>
        <taxon>Pasteurellales</taxon>
        <taxon>Psittacicellaceae</taxon>
        <taxon>Psittacicella</taxon>
    </lineage>
</organism>
<dbReference type="GO" id="GO:0032259">
    <property type="term" value="P:methylation"/>
    <property type="evidence" value="ECO:0007669"/>
    <property type="project" value="UniProtKB-KW"/>
</dbReference>
<dbReference type="Pfam" id="PF03848">
    <property type="entry name" value="TehB"/>
    <property type="match status" value="1"/>
</dbReference>
<dbReference type="CDD" id="cd02440">
    <property type="entry name" value="AdoMet_MTases"/>
    <property type="match status" value="1"/>
</dbReference>
<dbReference type="Gene3D" id="3.40.50.150">
    <property type="entry name" value="Vaccinia Virus protein VP39"/>
    <property type="match status" value="1"/>
</dbReference>
<gene>
    <name evidence="3" type="ORF">CKF54_05805</name>
</gene>
<dbReference type="GO" id="GO:0008757">
    <property type="term" value="F:S-adenosylmethionine-dependent methyltransferase activity"/>
    <property type="evidence" value="ECO:0007669"/>
    <property type="project" value="InterPro"/>
</dbReference>
<feature type="domain" description="Tellurite resistance methyltransferase TehB-like" evidence="1">
    <location>
        <begin position="89"/>
        <end position="280"/>
    </location>
</feature>
<comment type="caution">
    <text evidence="3">The sequence shown here is derived from an EMBL/GenBank/DDBJ whole genome shotgun (WGS) entry which is preliminary data.</text>
</comment>
<evidence type="ECO:0000313" key="4">
    <source>
        <dbReference type="Proteomes" id="UP000265691"/>
    </source>
</evidence>
<dbReference type="NCBIfam" id="TIGR00477">
    <property type="entry name" value="tehB"/>
    <property type="match status" value="1"/>
</dbReference>
<evidence type="ECO:0000259" key="1">
    <source>
        <dbReference type="Pfam" id="PF03848"/>
    </source>
</evidence>
<dbReference type="PANTHER" id="PTHR43464:SF49">
    <property type="entry name" value="TELLURITE METHYLTRANSFERASE"/>
    <property type="match status" value="1"/>
</dbReference>
<dbReference type="Gene3D" id="2.60.120.10">
    <property type="entry name" value="Jelly Rolls"/>
    <property type="match status" value="1"/>
</dbReference>
<dbReference type="EMBL" id="NRHC01000073">
    <property type="protein sequence ID" value="RIY31954.1"/>
    <property type="molecule type" value="Genomic_DNA"/>
</dbReference>
<dbReference type="Pfam" id="PF09313">
    <property type="entry name" value="TehB-like"/>
    <property type="match status" value="1"/>
</dbReference>
<evidence type="ECO:0000259" key="2">
    <source>
        <dbReference type="Pfam" id="PF09313"/>
    </source>
</evidence>
<dbReference type="InterPro" id="IPR029063">
    <property type="entry name" value="SAM-dependent_MTases_sf"/>
</dbReference>
<evidence type="ECO:0000313" key="3">
    <source>
        <dbReference type="EMBL" id="RIY31954.1"/>
    </source>
</evidence>
<proteinExistence type="predicted"/>
<dbReference type="InterPro" id="IPR015392">
    <property type="entry name" value="TehB/YeaR-like_dom"/>
</dbReference>
<protein>
    <submittedName>
        <fullName evidence="3">Tellurite resistance methyltransferase TehB</fullName>
    </submittedName>
</protein>
<dbReference type="PANTHER" id="PTHR43464">
    <property type="entry name" value="METHYLTRANSFERASE"/>
    <property type="match status" value="1"/>
</dbReference>
<dbReference type="RefSeq" id="WP_119525423.1">
    <property type="nucleotide sequence ID" value="NZ_NRHC01000073.1"/>
</dbReference>
<dbReference type="InterPro" id="IPR015985">
    <property type="entry name" value="TehB-like_dom"/>
</dbReference>
<name>A0A3A1Y7B0_9GAMM</name>